<evidence type="ECO:0000313" key="4">
    <source>
        <dbReference type="Proteomes" id="UP000061348"/>
    </source>
</evidence>
<evidence type="ECO:0000313" key="5">
    <source>
        <dbReference type="Proteomes" id="UP000239731"/>
    </source>
</evidence>
<reference evidence="2 4" key="1">
    <citation type="submission" date="2015-05" db="EMBL/GenBank/DDBJ databases">
        <title>A genomic and transcriptomic approach to investigate the blue pigment phenotype in Pseudomonas fluorescens.</title>
        <authorList>
            <person name="Andreani N.A."/>
            <person name="Cardazzo B."/>
        </authorList>
    </citation>
    <scope>NUCLEOTIDE SEQUENCE [LARGE SCALE GENOMIC DNA]</scope>
    <source>
        <strain evidence="2 4">Ps_22</strain>
    </source>
</reference>
<comment type="caution">
    <text evidence="2">The sequence shown here is derived from an EMBL/GenBank/DDBJ whole genome shotgun (WGS) entry which is preliminary data.</text>
</comment>
<evidence type="ECO:0000313" key="2">
    <source>
        <dbReference type="EMBL" id="KWV83480.1"/>
    </source>
</evidence>
<reference evidence="3 5" key="2">
    <citation type="submission" date="2018-03" db="EMBL/GenBank/DDBJ databases">
        <title>Blue discolouration in mozzarella cheese caused by Pseudomonas fluorescens.</title>
        <authorList>
            <person name="Chiesa F."/>
            <person name="Dalmasso A."/>
            <person name="Lomonaco S."/>
        </authorList>
    </citation>
    <scope>NUCLEOTIDE SEQUENCE [LARGE SCALE GENOMIC DNA]</scope>
    <source>
        <strain evidence="3 5">11293</strain>
    </source>
</reference>
<accession>A0A109L9E3</accession>
<evidence type="ECO:0000259" key="1">
    <source>
        <dbReference type="Pfam" id="PF18863"/>
    </source>
</evidence>
<sequence length="267" mass="30383">MKDSFSRRHGFSQVDEAEITVREDAPQALQEYLIQLSYECGLKPSDLRQIICQALKVLPDKQNWSERPNIHEENVRRLEQCKWFKVYDVIERLDDYLGNRSYDSGVYEHFTTELNEFLIEHGIGWKLLEGRIEIRGSESFEQVLTSAKETEHQHGHVTASKELHQAIADLSRRPSPDPTGAIQHAMASLECVARQVTGDQQATLGKIMNDSRTLIPAPLDQAVIKTWAYASEFGRHIQEGREPSFEDAELVVGLCASVSSYLIKKSK</sequence>
<feature type="domain" description="HEPN AbiJ-N-terminal" evidence="1">
    <location>
        <begin position="3"/>
        <end position="145"/>
    </location>
</feature>
<name>A0A109L9E3_PSEFL</name>
<dbReference type="EMBL" id="PVUH01000022">
    <property type="protein sequence ID" value="PRW86047.1"/>
    <property type="molecule type" value="Genomic_DNA"/>
</dbReference>
<protein>
    <recommendedName>
        <fullName evidence="1">HEPN AbiJ-N-terminal domain-containing protein</fullName>
    </recommendedName>
</protein>
<dbReference type="Proteomes" id="UP000061348">
    <property type="component" value="Unassembled WGS sequence"/>
</dbReference>
<dbReference type="Proteomes" id="UP000239731">
    <property type="component" value="Unassembled WGS sequence"/>
</dbReference>
<organism evidence="2 4">
    <name type="scientific">Pseudomonas fluorescens</name>
    <dbReference type="NCBI Taxonomy" id="294"/>
    <lineage>
        <taxon>Bacteria</taxon>
        <taxon>Pseudomonadati</taxon>
        <taxon>Pseudomonadota</taxon>
        <taxon>Gammaproteobacteria</taxon>
        <taxon>Pseudomonadales</taxon>
        <taxon>Pseudomonadaceae</taxon>
        <taxon>Pseudomonas</taxon>
    </lineage>
</organism>
<evidence type="ECO:0000313" key="3">
    <source>
        <dbReference type="EMBL" id="PRW86047.1"/>
    </source>
</evidence>
<proteinExistence type="predicted"/>
<dbReference type="AlphaFoldDB" id="A0A109L9E3"/>
<dbReference type="InterPro" id="IPR049503">
    <property type="entry name" value="AbiJ_NTD4"/>
</dbReference>
<dbReference type="EMBL" id="LCYA01000228">
    <property type="protein sequence ID" value="KWV83480.1"/>
    <property type="molecule type" value="Genomic_DNA"/>
</dbReference>
<dbReference type="RefSeq" id="WP_060765335.1">
    <property type="nucleotide sequence ID" value="NZ_LCYA01000228.1"/>
</dbReference>
<dbReference type="PATRIC" id="fig|294.194.peg.6692"/>
<dbReference type="Pfam" id="PF18863">
    <property type="entry name" value="AbiJ_NTD4"/>
    <property type="match status" value="1"/>
</dbReference>
<gene>
    <name evidence="3" type="ORF">C7A10_25950</name>
    <name evidence="2" type="ORF">PFLmoz3_06032</name>
</gene>